<dbReference type="GO" id="GO:0031071">
    <property type="term" value="F:cysteine desulfurase activity"/>
    <property type="evidence" value="ECO:0007669"/>
    <property type="project" value="UniProtKB-EC"/>
</dbReference>
<comment type="caution">
    <text evidence="10">The sequence shown here is derived from an EMBL/GenBank/DDBJ whole genome shotgun (WGS) entry which is preliminary data.</text>
</comment>
<evidence type="ECO:0000313" key="10">
    <source>
        <dbReference type="EMBL" id="TKJ39901.1"/>
    </source>
</evidence>
<dbReference type="Gene3D" id="3.40.640.10">
    <property type="entry name" value="Type I PLP-dependent aspartate aminotransferase-like (Major domain)"/>
    <property type="match status" value="1"/>
</dbReference>
<evidence type="ECO:0000256" key="8">
    <source>
        <dbReference type="ARBA" id="ARBA00050776"/>
    </source>
</evidence>
<evidence type="ECO:0000256" key="2">
    <source>
        <dbReference type="ARBA" id="ARBA00006490"/>
    </source>
</evidence>
<keyword evidence="3" id="KW-0808">Transferase</keyword>
<proteinExistence type="inferred from homology"/>
<reference evidence="10 11" key="1">
    <citation type="submission" date="2017-06" db="EMBL/GenBank/DDBJ databases">
        <title>Novel microbial phyla capable of carbon fixation and sulfur reduction in deep-sea sediments.</title>
        <authorList>
            <person name="Huang J."/>
            <person name="Baker B."/>
            <person name="Wang Y."/>
        </authorList>
    </citation>
    <scope>NUCLEOTIDE SEQUENCE [LARGE SCALE GENOMIC DNA]</scope>
    <source>
        <strain evidence="10">B3_TA06</strain>
    </source>
</reference>
<dbReference type="Gene3D" id="3.90.1150.10">
    <property type="entry name" value="Aspartate Aminotransferase, domain 1"/>
    <property type="match status" value="1"/>
</dbReference>
<dbReference type="GO" id="GO:0046872">
    <property type="term" value="F:metal ion binding"/>
    <property type="evidence" value="ECO:0007669"/>
    <property type="project" value="UniProtKB-KW"/>
</dbReference>
<keyword evidence="6" id="KW-0408">Iron</keyword>
<dbReference type="AlphaFoldDB" id="A0A532UY85"/>
<dbReference type="SUPFAM" id="SSF53383">
    <property type="entry name" value="PLP-dependent transferases"/>
    <property type="match status" value="1"/>
</dbReference>
<comment type="catalytic activity">
    <reaction evidence="8">
        <text>(sulfur carrier)-H + L-cysteine = (sulfur carrier)-SH + L-alanine</text>
        <dbReference type="Rhea" id="RHEA:43892"/>
        <dbReference type="Rhea" id="RHEA-COMP:14737"/>
        <dbReference type="Rhea" id="RHEA-COMP:14739"/>
        <dbReference type="ChEBI" id="CHEBI:29917"/>
        <dbReference type="ChEBI" id="CHEBI:35235"/>
        <dbReference type="ChEBI" id="CHEBI:57972"/>
        <dbReference type="ChEBI" id="CHEBI:64428"/>
        <dbReference type="EC" id="2.8.1.7"/>
    </reaction>
</comment>
<accession>A0A532UY85</accession>
<gene>
    <name evidence="10" type="ORF">CEE36_09975</name>
</gene>
<evidence type="ECO:0000313" key="11">
    <source>
        <dbReference type="Proteomes" id="UP000317778"/>
    </source>
</evidence>
<evidence type="ECO:0000259" key="9">
    <source>
        <dbReference type="Pfam" id="PF00266"/>
    </source>
</evidence>
<dbReference type="EMBL" id="NJBO01000021">
    <property type="protein sequence ID" value="TKJ39901.1"/>
    <property type="molecule type" value="Genomic_DNA"/>
</dbReference>
<keyword evidence="4" id="KW-0479">Metal-binding</keyword>
<keyword evidence="7" id="KW-0411">Iron-sulfur</keyword>
<feature type="domain" description="Aminotransferase class V" evidence="9">
    <location>
        <begin position="4"/>
        <end position="363"/>
    </location>
</feature>
<dbReference type="InterPro" id="IPR015422">
    <property type="entry name" value="PyrdxlP-dep_Trfase_small"/>
</dbReference>
<organism evidence="10 11">
    <name type="scientific">candidate division TA06 bacterium B3_TA06</name>
    <dbReference type="NCBI Taxonomy" id="2012487"/>
    <lineage>
        <taxon>Bacteria</taxon>
        <taxon>Bacteria division TA06</taxon>
    </lineage>
</organism>
<evidence type="ECO:0000256" key="3">
    <source>
        <dbReference type="ARBA" id="ARBA00022679"/>
    </source>
</evidence>
<comment type="cofactor">
    <cofactor evidence="1">
        <name>pyridoxal 5'-phosphate</name>
        <dbReference type="ChEBI" id="CHEBI:597326"/>
    </cofactor>
</comment>
<dbReference type="InterPro" id="IPR015421">
    <property type="entry name" value="PyrdxlP-dep_Trfase_major"/>
</dbReference>
<evidence type="ECO:0000256" key="1">
    <source>
        <dbReference type="ARBA" id="ARBA00001933"/>
    </source>
</evidence>
<dbReference type="InterPro" id="IPR015424">
    <property type="entry name" value="PyrdxlP-dep_Trfase"/>
</dbReference>
<evidence type="ECO:0000256" key="6">
    <source>
        <dbReference type="ARBA" id="ARBA00023004"/>
    </source>
</evidence>
<dbReference type="PIRSF" id="PIRSF005572">
    <property type="entry name" value="NifS"/>
    <property type="match status" value="1"/>
</dbReference>
<evidence type="ECO:0000256" key="4">
    <source>
        <dbReference type="ARBA" id="ARBA00022723"/>
    </source>
</evidence>
<dbReference type="Pfam" id="PF00266">
    <property type="entry name" value="Aminotran_5"/>
    <property type="match status" value="1"/>
</dbReference>
<dbReference type="GO" id="GO:0051536">
    <property type="term" value="F:iron-sulfur cluster binding"/>
    <property type="evidence" value="ECO:0007669"/>
    <property type="project" value="UniProtKB-KW"/>
</dbReference>
<dbReference type="PANTHER" id="PTHR11601:SF34">
    <property type="entry name" value="CYSTEINE DESULFURASE"/>
    <property type="match status" value="1"/>
</dbReference>
<dbReference type="InterPro" id="IPR016454">
    <property type="entry name" value="Cysteine_dSase"/>
</dbReference>
<evidence type="ECO:0000256" key="7">
    <source>
        <dbReference type="ARBA" id="ARBA00023014"/>
    </source>
</evidence>
<protein>
    <submittedName>
        <fullName evidence="10">Cysteine desulfurase NifS</fullName>
    </submittedName>
</protein>
<dbReference type="InterPro" id="IPR000192">
    <property type="entry name" value="Aminotrans_V_dom"/>
</dbReference>
<comment type="similarity">
    <text evidence="2">Belongs to the class-V pyridoxal-phosphate-dependent aminotransferase family. NifS/IscS subfamily.</text>
</comment>
<evidence type="ECO:0000256" key="5">
    <source>
        <dbReference type="ARBA" id="ARBA00022898"/>
    </source>
</evidence>
<sequence>MNEIYLDNATTTQLDPWVLEEMKPFLLQEYAAPSGHFGYQASLDAKEKLEQARATIARSINAEPEELIFTSGGTEANNLALLGLARALKKPAHLVTTAIEHESVLNTLRAIQKEDLELTVVGVDPDGRVKLDELEKALRPETILCSVQLVNQEVGTIQPLKKIGKLCAEKSIPFHTDAVNGWGRVGFDVKKMNLSLAALTAHKIHGPKGIGVLYKRKDVKLSPIMYGGYNEFELRPGTENLPGAVGMARAVEMMKPEHIEHIDKLKRMLWWGIKKEIPWVHLNGSIDRGAPHIINVTFDYIEGESILLHLDMQGIAAATGSACFSKALEASYVLLAMGRPHEQAHGSMRFSFSRFNTEEEIKRTLDALKGIVADLRKLSPLTPDKEA</sequence>
<name>A0A532UY85_UNCT6</name>
<keyword evidence="5" id="KW-0663">Pyridoxal phosphate</keyword>
<dbReference type="PANTHER" id="PTHR11601">
    <property type="entry name" value="CYSTEINE DESULFURYLASE FAMILY MEMBER"/>
    <property type="match status" value="1"/>
</dbReference>
<dbReference type="Proteomes" id="UP000317778">
    <property type="component" value="Unassembled WGS sequence"/>
</dbReference>